<dbReference type="EMBL" id="CADCVX010000076">
    <property type="protein sequence ID" value="CAA9486822.1"/>
    <property type="molecule type" value="Genomic_DNA"/>
</dbReference>
<protein>
    <recommendedName>
        <fullName evidence="3">Filamentous haemagglutinin FhaB/tRNA nuclease CdiA-like TPS domain-containing protein</fullName>
    </recommendedName>
</protein>
<accession>A0A6J4S7Q3</accession>
<feature type="chain" id="PRO_5027021901" description="Filamentous haemagglutinin FhaB/tRNA nuclease CdiA-like TPS domain-containing protein" evidence="1">
    <location>
        <begin position="42"/>
        <end position="404"/>
    </location>
</feature>
<organism evidence="2">
    <name type="scientific">uncultured Sphingomonadaceae bacterium</name>
    <dbReference type="NCBI Taxonomy" id="169976"/>
    <lineage>
        <taxon>Bacteria</taxon>
        <taxon>Pseudomonadati</taxon>
        <taxon>Pseudomonadota</taxon>
        <taxon>Alphaproteobacteria</taxon>
        <taxon>Sphingomonadales</taxon>
        <taxon>Sphingomonadaceae</taxon>
        <taxon>environmental samples</taxon>
    </lineage>
</organism>
<evidence type="ECO:0008006" key="3">
    <source>
        <dbReference type="Google" id="ProtNLM"/>
    </source>
</evidence>
<keyword evidence="1" id="KW-0732">Signal</keyword>
<dbReference type="Gene3D" id="2.160.20.10">
    <property type="entry name" value="Single-stranded right-handed beta-helix, Pectin lyase-like"/>
    <property type="match status" value="1"/>
</dbReference>
<feature type="non-terminal residue" evidence="2">
    <location>
        <position position="404"/>
    </location>
</feature>
<evidence type="ECO:0000256" key="1">
    <source>
        <dbReference type="SAM" id="SignalP"/>
    </source>
</evidence>
<reference evidence="2" key="1">
    <citation type="submission" date="2020-02" db="EMBL/GenBank/DDBJ databases">
        <authorList>
            <person name="Meier V. D."/>
        </authorList>
    </citation>
    <scope>NUCLEOTIDE SEQUENCE</scope>
    <source>
        <strain evidence="2">AVDCRST_MAG91</strain>
    </source>
</reference>
<dbReference type="InterPro" id="IPR012334">
    <property type="entry name" value="Pectin_lyas_fold"/>
</dbReference>
<dbReference type="InterPro" id="IPR006311">
    <property type="entry name" value="TAT_signal"/>
</dbReference>
<feature type="signal peptide" evidence="1">
    <location>
        <begin position="1"/>
        <end position="41"/>
    </location>
</feature>
<sequence length="404" mass="40485">MTAQSTRNTFEAKSSRTRRRLLLSCAMGAAVAGMMSGRASAQSVSGGAFQGTPTIAGGQATIARTPTVDTITVSSPSAIINWTTNDTATGGGAINFLPQGNTGIFQNDGAATANFSVLNRIIPTDPNRPVAFNGAVISRLRDSAGNVTGPGGTVAFYSPGGILIGSTATFDVGSLLLTALDPVNFATAGAGGTFQLRGAAGSQAAVVIQQGAQLNALAQNSYIAVAAPRIQQDGQVRVNGSAAYVAAESVDLTINNGLFDINVLTGTGDANGIVHNGSTGGPASTGGTDNHRIYMVAVPKNQVLTALLGGSAGFDAASNVSVENGAIILSAGYGIDETATGPVFTSPQQNASFNINPGTYSSDIQGFATADFFAAPTNGSMSFAGDISLVGGNRAHIAGRNGNT</sequence>
<gene>
    <name evidence="2" type="ORF">AVDCRST_MAG91-326</name>
</gene>
<dbReference type="PROSITE" id="PS51318">
    <property type="entry name" value="TAT"/>
    <property type="match status" value="1"/>
</dbReference>
<proteinExistence type="predicted"/>
<name>A0A6J4S7Q3_9SPHN</name>
<dbReference type="AlphaFoldDB" id="A0A6J4S7Q3"/>
<evidence type="ECO:0000313" key="2">
    <source>
        <dbReference type="EMBL" id="CAA9486822.1"/>
    </source>
</evidence>